<dbReference type="PANTHER" id="PTHR28008:SF1">
    <property type="entry name" value="DOMAIN PROTEIN, PUTATIVE (AFU_ORTHOLOGUE AFUA_3G10980)-RELATED"/>
    <property type="match status" value="1"/>
</dbReference>
<gene>
    <name evidence="3" type="ORF">SAMN06297229_2190</name>
</gene>
<dbReference type="NCBIfam" id="NF037970">
    <property type="entry name" value="vanZ_1"/>
    <property type="match status" value="1"/>
</dbReference>
<dbReference type="Proteomes" id="UP000194450">
    <property type="component" value="Unassembled WGS sequence"/>
</dbReference>
<dbReference type="EMBL" id="FXWH01000003">
    <property type="protein sequence ID" value="SMQ80430.1"/>
    <property type="molecule type" value="Genomic_DNA"/>
</dbReference>
<dbReference type="Pfam" id="PF04892">
    <property type="entry name" value="VanZ"/>
    <property type="match status" value="1"/>
</dbReference>
<dbReference type="InterPro" id="IPR006976">
    <property type="entry name" value="VanZ-like"/>
</dbReference>
<dbReference type="AlphaFoldDB" id="A0A1Y6G1G7"/>
<feature type="transmembrane region" description="Helical" evidence="1">
    <location>
        <begin position="58"/>
        <end position="77"/>
    </location>
</feature>
<protein>
    <submittedName>
        <fullName evidence="3">VanZ like family protein</fullName>
    </submittedName>
</protein>
<feature type="domain" description="VanZ-like" evidence="2">
    <location>
        <begin position="30"/>
        <end position="104"/>
    </location>
</feature>
<sequence>MTARVLFAVVLVTLSVLFLWRFGPVSGSTVPHFDKLVHFGAFFVLAFTFHRAFPIPLWAGILVLTLYGVAIEIAQSLTPYRSAEVMDLVADAAGVVSYYLVHWVYQNWRQRRQLHKRR</sequence>
<evidence type="ECO:0000259" key="2">
    <source>
        <dbReference type="Pfam" id="PF04892"/>
    </source>
</evidence>
<keyword evidence="1" id="KW-1133">Transmembrane helix</keyword>
<name>A0A1Y6G1G7_9GAMM</name>
<dbReference type="OrthoDB" id="8564037at2"/>
<dbReference type="PANTHER" id="PTHR28008">
    <property type="entry name" value="DOMAIN PROTEIN, PUTATIVE (AFU_ORTHOLOGUE AFUA_3G10980)-RELATED"/>
    <property type="match status" value="1"/>
</dbReference>
<keyword evidence="1" id="KW-0472">Membrane</keyword>
<keyword evidence="1" id="KW-0812">Transmembrane</keyword>
<keyword evidence="4" id="KW-1185">Reference proteome</keyword>
<evidence type="ECO:0000313" key="4">
    <source>
        <dbReference type="Proteomes" id="UP000194450"/>
    </source>
</evidence>
<evidence type="ECO:0000313" key="3">
    <source>
        <dbReference type="EMBL" id="SMQ80430.1"/>
    </source>
</evidence>
<organism evidence="3 4">
    <name type="scientific">Pseudidiomarina planktonica</name>
    <dbReference type="NCBI Taxonomy" id="1323738"/>
    <lineage>
        <taxon>Bacteria</taxon>
        <taxon>Pseudomonadati</taxon>
        <taxon>Pseudomonadota</taxon>
        <taxon>Gammaproteobacteria</taxon>
        <taxon>Alteromonadales</taxon>
        <taxon>Idiomarinaceae</taxon>
        <taxon>Pseudidiomarina</taxon>
    </lineage>
</organism>
<dbReference type="RefSeq" id="WP_086435323.1">
    <property type="nucleotide sequence ID" value="NZ_FXWH01000003.1"/>
</dbReference>
<reference evidence="4" key="1">
    <citation type="submission" date="2017-04" db="EMBL/GenBank/DDBJ databases">
        <authorList>
            <person name="Varghese N."/>
            <person name="Submissions S."/>
        </authorList>
    </citation>
    <scope>NUCLEOTIDE SEQUENCE [LARGE SCALE GENOMIC DNA]</scope>
</reference>
<proteinExistence type="predicted"/>
<accession>A0A1Y6G1G7</accession>
<evidence type="ECO:0000256" key="1">
    <source>
        <dbReference type="SAM" id="Phobius"/>
    </source>
</evidence>